<feature type="compositionally biased region" description="Basic and acidic residues" evidence="1">
    <location>
        <begin position="214"/>
        <end position="230"/>
    </location>
</feature>
<dbReference type="PANTHER" id="PTHR47843">
    <property type="entry name" value="BTB DOMAIN-CONTAINING PROTEIN-RELATED"/>
    <property type="match status" value="1"/>
</dbReference>
<organism evidence="3 4">
    <name type="scientific">Cudoniella acicularis</name>
    <dbReference type="NCBI Taxonomy" id="354080"/>
    <lineage>
        <taxon>Eukaryota</taxon>
        <taxon>Fungi</taxon>
        <taxon>Dikarya</taxon>
        <taxon>Ascomycota</taxon>
        <taxon>Pezizomycotina</taxon>
        <taxon>Leotiomycetes</taxon>
        <taxon>Helotiales</taxon>
        <taxon>Tricladiaceae</taxon>
        <taxon>Cudoniella</taxon>
    </lineage>
</organism>
<name>A0A8H4W224_9HELO</name>
<feature type="compositionally biased region" description="Basic residues" evidence="1">
    <location>
        <begin position="565"/>
        <end position="577"/>
    </location>
</feature>
<feature type="region of interest" description="Disordered" evidence="1">
    <location>
        <begin position="554"/>
        <end position="586"/>
    </location>
</feature>
<dbReference type="Pfam" id="PF00651">
    <property type="entry name" value="BTB"/>
    <property type="match status" value="1"/>
</dbReference>
<feature type="compositionally biased region" description="Polar residues" evidence="1">
    <location>
        <begin position="73"/>
        <end position="93"/>
    </location>
</feature>
<comment type="caution">
    <text evidence="3">The sequence shown here is derived from an EMBL/GenBank/DDBJ whole genome shotgun (WGS) entry which is preliminary data.</text>
</comment>
<feature type="compositionally biased region" description="Basic residues" evidence="1">
    <location>
        <begin position="59"/>
        <end position="71"/>
    </location>
</feature>
<evidence type="ECO:0000313" key="4">
    <source>
        <dbReference type="Proteomes" id="UP000566819"/>
    </source>
</evidence>
<feature type="region of interest" description="Disordered" evidence="1">
    <location>
        <begin position="622"/>
        <end position="660"/>
    </location>
</feature>
<feature type="domain" description="BTB" evidence="2">
    <location>
        <begin position="397"/>
        <end position="462"/>
    </location>
</feature>
<dbReference type="AlphaFoldDB" id="A0A8H4W224"/>
<dbReference type="SUPFAM" id="SSF54695">
    <property type="entry name" value="POZ domain"/>
    <property type="match status" value="1"/>
</dbReference>
<feature type="region of interest" description="Disordered" evidence="1">
    <location>
        <begin position="184"/>
        <end position="241"/>
    </location>
</feature>
<evidence type="ECO:0000313" key="3">
    <source>
        <dbReference type="EMBL" id="KAF4630792.1"/>
    </source>
</evidence>
<dbReference type="EMBL" id="JAAMPI010000512">
    <property type="protein sequence ID" value="KAF4630792.1"/>
    <property type="molecule type" value="Genomic_DNA"/>
</dbReference>
<gene>
    <name evidence="3" type="ORF">G7Y89_g7346</name>
</gene>
<accession>A0A8H4W224</accession>
<evidence type="ECO:0000256" key="1">
    <source>
        <dbReference type="SAM" id="MobiDB-lite"/>
    </source>
</evidence>
<feature type="region of interest" description="Disordered" evidence="1">
    <location>
        <begin position="480"/>
        <end position="505"/>
    </location>
</feature>
<dbReference type="Proteomes" id="UP000566819">
    <property type="component" value="Unassembled WGS sequence"/>
</dbReference>
<dbReference type="PROSITE" id="PS50097">
    <property type="entry name" value="BTB"/>
    <property type="match status" value="1"/>
</dbReference>
<proteinExistence type="predicted"/>
<dbReference type="PANTHER" id="PTHR47843:SF6">
    <property type="entry name" value="BTB DOMAIN-CONTAINING PROTEIN"/>
    <property type="match status" value="1"/>
</dbReference>
<feature type="region of interest" description="Disordered" evidence="1">
    <location>
        <begin position="1"/>
        <end position="134"/>
    </location>
</feature>
<feature type="compositionally biased region" description="Basic and acidic residues" evidence="1">
    <location>
        <begin position="109"/>
        <end position="127"/>
    </location>
</feature>
<reference evidence="3 4" key="1">
    <citation type="submission" date="2020-03" db="EMBL/GenBank/DDBJ databases">
        <title>Draft Genome Sequence of Cudoniella acicularis.</title>
        <authorList>
            <person name="Buettner E."/>
            <person name="Kellner H."/>
        </authorList>
    </citation>
    <scope>NUCLEOTIDE SEQUENCE [LARGE SCALE GENOMIC DNA]</scope>
    <source>
        <strain evidence="3 4">DSM 108380</strain>
    </source>
</reference>
<feature type="compositionally biased region" description="Basic and acidic residues" evidence="1">
    <location>
        <begin position="184"/>
        <end position="195"/>
    </location>
</feature>
<dbReference type="InterPro" id="IPR011333">
    <property type="entry name" value="SKP1/BTB/POZ_sf"/>
</dbReference>
<dbReference type="CDD" id="cd18186">
    <property type="entry name" value="BTB_POZ_ZBTB_KLHL-like"/>
    <property type="match status" value="1"/>
</dbReference>
<protein>
    <recommendedName>
        <fullName evidence="2">BTB domain-containing protein</fullName>
    </recommendedName>
</protein>
<feature type="compositionally biased region" description="Basic and acidic residues" evidence="1">
    <location>
        <begin position="40"/>
        <end position="49"/>
    </location>
</feature>
<dbReference type="Gene3D" id="3.30.710.10">
    <property type="entry name" value="Potassium Channel Kv1.1, Chain A"/>
    <property type="match status" value="1"/>
</dbReference>
<evidence type="ECO:0000259" key="2">
    <source>
        <dbReference type="PROSITE" id="PS50097"/>
    </source>
</evidence>
<dbReference type="InterPro" id="IPR000210">
    <property type="entry name" value="BTB/POZ_dom"/>
</dbReference>
<dbReference type="OrthoDB" id="6359816at2759"/>
<sequence>MSPQVHSDDLALLLAPHSTPEDGQSKPVPAIKSRKRPRKDYRPAEEDGSGRFYSDLSHRPRSRHVEKRHRQFSSESSNVPSTQRGKSTHSGQVIRQEGGFSHLEPMAQVKEDDRHLGDAAPKVKREGTNLQKLQPSVKVENGKVFVTDDSTPIKRENRLVKTLTHGGGRGNVNYSIDIWGKLDKNNGRRPERKTMDQGTNSATRNVEGGNSIHESSHLAESRRPAGEKKTGTGTPAFNKDGAIGSIFKAGSAIGGTADKFGGPFSKDGAIGCRHKEHTPGKADDSSVTQDRYRHGVAFCKIYHCRIAAAAHSVPNNRHPFSLLLRQSNSMARTRGTARVPAPADRGEGTSLDAAMRAPSINAPDIVVLDFVEEEVKPKDTSDPEKDLWLSTSDGRHQSKIIPVRVGPHAEEFPVHREILRRSEYFRKALDGEFREAENQAIDLPEEDPAIFSFVVAYLYEEKFIPIKPIARVLIAEPDKGKGKEVNEDSNSGSEDGTDSGGSASDERYVLSSHLVSLRQEWGLLDCSKEALGNSTAVCEEEPIVQEFLRLEDSFEDSQLTSSSTRSRRRRDQRRRRQERVWEERQRKEPNRHRVDCNCATCTTEATGPPCWNCGVTRRPPPPRNRGWNGMPPPPQPVVIGRNYPPRPRDRNRDRRRGSRNNVVVLDEPVVDDRMSAEDIRTWCLAYKLSIDVYVCAERYLMQDFKACIAAFIINNFEIAGLDAAQPPVLQSCKTLLDGVSSMDPLLKKVFARVGFLQARLWKNHREETSAFFDENPKLAALIMKEMIERREEDIRDDLPAMERPLPLSPLAPEEIHIIEGPRRYNGPRY</sequence>
<keyword evidence="4" id="KW-1185">Reference proteome</keyword>